<dbReference type="AlphaFoldDB" id="A0A699UEB7"/>
<comment type="caution">
    <text evidence="2">The sequence shown here is derived from an EMBL/GenBank/DDBJ whole genome shotgun (WGS) entry which is preliminary data.</text>
</comment>
<accession>A0A699UEB7</accession>
<reference evidence="2" key="1">
    <citation type="journal article" date="2019" name="Sci. Rep.">
        <title>Draft genome of Tanacetum cinerariifolium, the natural source of mosquito coil.</title>
        <authorList>
            <person name="Yamashiro T."/>
            <person name="Shiraishi A."/>
            <person name="Satake H."/>
            <person name="Nakayama K."/>
        </authorList>
    </citation>
    <scope>NUCLEOTIDE SEQUENCE</scope>
</reference>
<protein>
    <submittedName>
        <fullName evidence="2">Uncharacterized protein</fullName>
    </submittedName>
</protein>
<proteinExistence type="predicted"/>
<feature type="non-terminal residue" evidence="2">
    <location>
        <position position="82"/>
    </location>
</feature>
<dbReference type="EMBL" id="BKCJ011328967">
    <property type="protein sequence ID" value="GFD21342.1"/>
    <property type="molecule type" value="Genomic_DNA"/>
</dbReference>
<name>A0A699UEB7_TANCI</name>
<feature type="region of interest" description="Disordered" evidence="1">
    <location>
        <begin position="1"/>
        <end position="29"/>
    </location>
</feature>
<organism evidence="2">
    <name type="scientific">Tanacetum cinerariifolium</name>
    <name type="common">Dalmatian daisy</name>
    <name type="synonym">Chrysanthemum cinerariifolium</name>
    <dbReference type="NCBI Taxonomy" id="118510"/>
    <lineage>
        <taxon>Eukaryota</taxon>
        <taxon>Viridiplantae</taxon>
        <taxon>Streptophyta</taxon>
        <taxon>Embryophyta</taxon>
        <taxon>Tracheophyta</taxon>
        <taxon>Spermatophyta</taxon>
        <taxon>Magnoliopsida</taxon>
        <taxon>eudicotyledons</taxon>
        <taxon>Gunneridae</taxon>
        <taxon>Pentapetalae</taxon>
        <taxon>asterids</taxon>
        <taxon>campanulids</taxon>
        <taxon>Asterales</taxon>
        <taxon>Asteraceae</taxon>
        <taxon>Asteroideae</taxon>
        <taxon>Anthemideae</taxon>
        <taxon>Anthemidinae</taxon>
        <taxon>Tanacetum</taxon>
    </lineage>
</organism>
<gene>
    <name evidence="2" type="ORF">Tci_893311</name>
</gene>
<evidence type="ECO:0000313" key="2">
    <source>
        <dbReference type="EMBL" id="GFD21342.1"/>
    </source>
</evidence>
<evidence type="ECO:0000256" key="1">
    <source>
        <dbReference type="SAM" id="MobiDB-lite"/>
    </source>
</evidence>
<sequence>MYILRGRKSVPGMNSRERKNGKKRTTLSSLLGSKGDNISVLEGKGIITWEHGTWKLEHGTSILYNVGTSIDKRPEVGNSNIS</sequence>